<feature type="domain" description="DDE-1" evidence="1">
    <location>
        <begin position="2"/>
        <end position="91"/>
    </location>
</feature>
<dbReference type="EMBL" id="KN827611">
    <property type="protein sequence ID" value="KIK76212.1"/>
    <property type="molecule type" value="Genomic_DNA"/>
</dbReference>
<keyword evidence="3" id="KW-1185">Reference proteome</keyword>
<protein>
    <recommendedName>
        <fullName evidence="1">DDE-1 domain-containing protein</fullName>
    </recommendedName>
</protein>
<dbReference type="InterPro" id="IPR004875">
    <property type="entry name" value="DDE_SF_endonuclease_dom"/>
</dbReference>
<organism evidence="2 3">
    <name type="scientific">Paxillus rubicundulus Ve08.2h10</name>
    <dbReference type="NCBI Taxonomy" id="930991"/>
    <lineage>
        <taxon>Eukaryota</taxon>
        <taxon>Fungi</taxon>
        <taxon>Dikarya</taxon>
        <taxon>Basidiomycota</taxon>
        <taxon>Agaricomycotina</taxon>
        <taxon>Agaricomycetes</taxon>
        <taxon>Agaricomycetidae</taxon>
        <taxon>Boletales</taxon>
        <taxon>Paxilineae</taxon>
        <taxon>Paxillaceae</taxon>
        <taxon>Paxillus</taxon>
    </lineage>
</organism>
<evidence type="ECO:0000313" key="2">
    <source>
        <dbReference type="EMBL" id="KIK76212.1"/>
    </source>
</evidence>
<name>A0A0D0BYG4_9AGAM</name>
<feature type="non-terminal residue" evidence="2">
    <location>
        <position position="1"/>
    </location>
</feature>
<reference evidence="2 3" key="1">
    <citation type="submission" date="2014-04" db="EMBL/GenBank/DDBJ databases">
        <authorList>
            <consortium name="DOE Joint Genome Institute"/>
            <person name="Kuo A."/>
            <person name="Kohler A."/>
            <person name="Jargeat P."/>
            <person name="Nagy L.G."/>
            <person name="Floudas D."/>
            <person name="Copeland A."/>
            <person name="Barry K.W."/>
            <person name="Cichocki N."/>
            <person name="Veneault-Fourrey C."/>
            <person name="LaButti K."/>
            <person name="Lindquist E.A."/>
            <person name="Lipzen A."/>
            <person name="Lundell T."/>
            <person name="Morin E."/>
            <person name="Murat C."/>
            <person name="Sun H."/>
            <person name="Tunlid A."/>
            <person name="Henrissat B."/>
            <person name="Grigoriev I.V."/>
            <person name="Hibbett D.S."/>
            <person name="Martin F."/>
            <person name="Nordberg H.P."/>
            <person name="Cantor M.N."/>
            <person name="Hua S.X."/>
        </authorList>
    </citation>
    <scope>NUCLEOTIDE SEQUENCE [LARGE SCALE GENOMIC DNA]</scope>
    <source>
        <strain evidence="2 3">Ve08.2h10</strain>
    </source>
</reference>
<dbReference type="AlphaFoldDB" id="A0A0D0BYG4"/>
<evidence type="ECO:0000259" key="1">
    <source>
        <dbReference type="Pfam" id="PF03184"/>
    </source>
</evidence>
<dbReference type="Pfam" id="PF03184">
    <property type="entry name" value="DDE_1"/>
    <property type="match status" value="1"/>
</dbReference>
<proteinExistence type="predicted"/>
<dbReference type="OrthoDB" id="162969at2759"/>
<dbReference type="HOGENOM" id="CLU_088458_4_2_1"/>
<feature type="non-terminal residue" evidence="2">
    <location>
        <position position="93"/>
    </location>
</feature>
<dbReference type="InParanoid" id="A0A0D0BYG4"/>
<gene>
    <name evidence="2" type="ORF">PAXRUDRAFT_68930</name>
</gene>
<reference evidence="3" key="2">
    <citation type="submission" date="2015-01" db="EMBL/GenBank/DDBJ databases">
        <title>Evolutionary Origins and Diversification of the Mycorrhizal Mutualists.</title>
        <authorList>
            <consortium name="DOE Joint Genome Institute"/>
            <consortium name="Mycorrhizal Genomics Consortium"/>
            <person name="Kohler A."/>
            <person name="Kuo A."/>
            <person name="Nagy L.G."/>
            <person name="Floudas D."/>
            <person name="Copeland A."/>
            <person name="Barry K.W."/>
            <person name="Cichocki N."/>
            <person name="Veneault-Fourrey C."/>
            <person name="LaButti K."/>
            <person name="Lindquist E.A."/>
            <person name="Lipzen A."/>
            <person name="Lundell T."/>
            <person name="Morin E."/>
            <person name="Murat C."/>
            <person name="Riley R."/>
            <person name="Ohm R."/>
            <person name="Sun H."/>
            <person name="Tunlid A."/>
            <person name="Henrissat B."/>
            <person name="Grigoriev I.V."/>
            <person name="Hibbett D.S."/>
            <person name="Martin F."/>
        </authorList>
    </citation>
    <scope>NUCLEOTIDE SEQUENCE [LARGE SCALE GENOMIC DNA]</scope>
    <source>
        <strain evidence="3">Ve08.2h10</strain>
    </source>
</reference>
<dbReference type="Proteomes" id="UP000054538">
    <property type="component" value="Unassembled WGS sequence"/>
</dbReference>
<dbReference type="GO" id="GO:0003676">
    <property type="term" value="F:nucleic acid binding"/>
    <property type="evidence" value="ECO:0007669"/>
    <property type="project" value="InterPro"/>
</dbReference>
<evidence type="ECO:0000313" key="3">
    <source>
        <dbReference type="Proteomes" id="UP000054538"/>
    </source>
</evidence>
<accession>A0A0D0BYG4</accession>
<sequence>LDNFSMHAIVYKPTNICLEMLEPNMTSFVQPLDTGIIHCFKAHYQCTFCLCAIELDEAGDDDIYKINLLKVMLMVKEAWASVSANTIKNCWKH</sequence>